<reference evidence="1" key="1">
    <citation type="submission" date="2022-06" db="EMBL/GenBank/DDBJ databases">
        <title>Phylogenomic reconstructions and comparative analyses of Kickxellomycotina fungi.</title>
        <authorList>
            <person name="Reynolds N.K."/>
            <person name="Stajich J.E."/>
            <person name="Barry K."/>
            <person name="Grigoriev I.V."/>
            <person name="Crous P."/>
            <person name="Smith M.E."/>
        </authorList>
    </citation>
    <scope>NUCLEOTIDE SEQUENCE</scope>
    <source>
        <strain evidence="1">RSA 2271</strain>
    </source>
</reference>
<organism evidence="1 2">
    <name type="scientific">Spiromyces aspiralis</name>
    <dbReference type="NCBI Taxonomy" id="68401"/>
    <lineage>
        <taxon>Eukaryota</taxon>
        <taxon>Fungi</taxon>
        <taxon>Fungi incertae sedis</taxon>
        <taxon>Zoopagomycota</taxon>
        <taxon>Kickxellomycotina</taxon>
        <taxon>Kickxellomycetes</taxon>
        <taxon>Kickxellales</taxon>
        <taxon>Kickxellaceae</taxon>
        <taxon>Spiromyces</taxon>
    </lineage>
</organism>
<comment type="caution">
    <text evidence="1">The sequence shown here is derived from an EMBL/GenBank/DDBJ whole genome shotgun (WGS) entry which is preliminary data.</text>
</comment>
<sequence length="521" mass="57635">MPPLPFTHTYRAPIKHRIFTLGVKRHIHEDPLGHVLSWMPKVDPDGQLHRRIYKIGYIRHIDEIWMAPRSNMPWDKCSTSHTFIFIANGSARFYSQGSTHHRYALSKGDLLYLPPCFSGYCSFYTESSPPRGNTHFLVIEVEPPAAHALLNRTNLIWHYSTHPKRLRTNLLCPLLIPSWSPPPPLFHTIPFDPTLQASKGDSGLAPPSKLSSTGAATAAINAINARIAANSSRNYFTIIHPGSEQGQGRWGDREMGAAVYPPPPSGASSSSSRPNSRSWSLQDNAPAPLGFVQLGIDVYVFMLTICPGQTYMYYAQRPPRDHHLSVSETSSAEPSSGSSSLQPRRQPIGMQGRDTATALNAAKSGSVYGGPLYHMTDPNEAPGHQPLTSFASSPACSNERRIFVQVLHFDEMYFDVTTPKGGLYVNDDPTLSLINGDAGEFRLHGGMAISFRNSGTRVLDVLICDSPKCSDDGHTTGSSSEATNYRVEGATSPQTDQQHLTYDPYGKECPRHYSQHRYYNQ</sequence>
<protein>
    <submittedName>
        <fullName evidence="1">Uncharacterized protein</fullName>
    </submittedName>
</protein>
<gene>
    <name evidence="1" type="ORF">EV182_001408</name>
</gene>
<accession>A0ACC1HFX8</accession>
<evidence type="ECO:0000313" key="2">
    <source>
        <dbReference type="Proteomes" id="UP001145114"/>
    </source>
</evidence>
<dbReference type="EMBL" id="JAMZIH010005342">
    <property type="protein sequence ID" value="KAJ1675367.1"/>
    <property type="molecule type" value="Genomic_DNA"/>
</dbReference>
<proteinExistence type="predicted"/>
<keyword evidence="2" id="KW-1185">Reference proteome</keyword>
<evidence type="ECO:0000313" key="1">
    <source>
        <dbReference type="EMBL" id="KAJ1675367.1"/>
    </source>
</evidence>
<dbReference type="Proteomes" id="UP001145114">
    <property type="component" value="Unassembled WGS sequence"/>
</dbReference>
<name>A0ACC1HFX8_9FUNG</name>